<dbReference type="OrthoDB" id="10051587at2759"/>
<dbReference type="Proteomes" id="UP000663852">
    <property type="component" value="Unassembled WGS sequence"/>
</dbReference>
<evidence type="ECO:0000313" key="2">
    <source>
        <dbReference type="Proteomes" id="UP000663852"/>
    </source>
</evidence>
<dbReference type="EMBL" id="CAJNOJ010000086">
    <property type="protein sequence ID" value="CAF1073687.1"/>
    <property type="molecule type" value="Genomic_DNA"/>
</dbReference>
<name>A0A814M1M6_ADIRI</name>
<reference evidence="1" key="1">
    <citation type="submission" date="2021-02" db="EMBL/GenBank/DDBJ databases">
        <authorList>
            <person name="Nowell W R."/>
        </authorList>
    </citation>
    <scope>NUCLEOTIDE SEQUENCE</scope>
</reference>
<proteinExistence type="predicted"/>
<protein>
    <submittedName>
        <fullName evidence="1">Uncharacterized protein</fullName>
    </submittedName>
</protein>
<dbReference type="PANTHER" id="PTHR10131:SF94">
    <property type="entry name" value="TNF RECEPTOR-ASSOCIATED FACTOR 4"/>
    <property type="match status" value="1"/>
</dbReference>
<dbReference type="InterPro" id="IPR013083">
    <property type="entry name" value="Znf_RING/FYVE/PHD"/>
</dbReference>
<organism evidence="1 2">
    <name type="scientific">Adineta ricciae</name>
    <name type="common">Rotifer</name>
    <dbReference type="NCBI Taxonomy" id="249248"/>
    <lineage>
        <taxon>Eukaryota</taxon>
        <taxon>Metazoa</taxon>
        <taxon>Spiralia</taxon>
        <taxon>Gnathifera</taxon>
        <taxon>Rotifera</taxon>
        <taxon>Eurotatoria</taxon>
        <taxon>Bdelloidea</taxon>
        <taxon>Adinetida</taxon>
        <taxon>Adinetidae</taxon>
        <taxon>Adineta</taxon>
    </lineage>
</organism>
<evidence type="ECO:0000313" key="1">
    <source>
        <dbReference type="EMBL" id="CAF1073687.1"/>
    </source>
</evidence>
<dbReference type="Gene3D" id="3.30.40.10">
    <property type="entry name" value="Zinc/RING finger domain, C3HC4 (zinc finger)"/>
    <property type="match status" value="1"/>
</dbReference>
<comment type="caution">
    <text evidence="1">The sequence shown here is derived from an EMBL/GenBank/DDBJ whole genome shotgun (WGS) entry which is preliminary data.</text>
</comment>
<dbReference type="SUPFAM" id="SSF49599">
    <property type="entry name" value="TRAF domain-like"/>
    <property type="match status" value="1"/>
</dbReference>
<accession>A0A814M1M6</accession>
<dbReference type="AlphaFoldDB" id="A0A814M1M6"/>
<sequence>MDSLFVNKQPRLTFDRVINCNYVQLVKCCLCHGLVVDPVGCANCDRITCSVCIHNFHSTQSEPKCPYGCTTYIKSSCPKPNSIVLDTLKITCQYKANGCDAVLSYNDYTSHEIDCHYQLRNCPGCEQDIIKKDFEQHCDQCPYVSIVCDQCSSTFQRKDTDSHIVAVCLRVQLHQQNSQIEELKNSTIPRHESEICLMGKKEYSKFQIRIIDRVINILNFRCLKSASLLFDRVFLMDWIRLNLKRLSTNVCLEHCIDECFCAVFPSLSTISPCAE</sequence>
<gene>
    <name evidence="1" type="ORF">EDS130_LOCUS18580</name>
</gene>
<dbReference type="PANTHER" id="PTHR10131">
    <property type="entry name" value="TNF RECEPTOR ASSOCIATED FACTOR"/>
    <property type="match status" value="1"/>
</dbReference>